<evidence type="ECO:0000256" key="2">
    <source>
        <dbReference type="SAM" id="MobiDB-lite"/>
    </source>
</evidence>
<feature type="compositionally biased region" description="Basic and acidic residues" evidence="2">
    <location>
        <begin position="340"/>
        <end position="356"/>
    </location>
</feature>
<name>A0A433QSK7_9FUNG</name>
<dbReference type="SUPFAM" id="SSF48403">
    <property type="entry name" value="Ankyrin repeat"/>
    <property type="match status" value="1"/>
</dbReference>
<keyword evidence="1" id="KW-0040">ANK repeat</keyword>
<sequence length="373" mass="40490">MLFEQPPLPHPGADRPFTPHPTPTPNPSPPQPTRPSSPTSAFTAFLLTSPFRPDERALWRLILRALADDDPVTLRSHLDAADPIAAIHVLLACSHQNGPTSPGGSGHYSFDPELIPESTKLLGAAIGPLNAVQLACMAGAEDCALQLLEFLATASRDVMRSDRPVHVMMDQEWGEGNTALHLASFNALPQVVTRLLRLGANPNRRNGKGLRPVDCADESCSAAFWEIGEGGFECLLIVSLSPDHFENRIMFTSASTDPRPPLTTISHQVVTRSKGALTDSASQSDEEDDDEDTDRSDAQGDGSFTEPSDDDDEHTRANEQRAKHHTLATRTKSPLIEPNNKNRENRTKTIESKPVMREIAPVAQGSNITKTGT</sequence>
<evidence type="ECO:0000256" key="1">
    <source>
        <dbReference type="PROSITE-ProRule" id="PRU00023"/>
    </source>
</evidence>
<dbReference type="SMART" id="SM00248">
    <property type="entry name" value="ANK"/>
    <property type="match status" value="2"/>
</dbReference>
<comment type="caution">
    <text evidence="3">The sequence shown here is derived from an EMBL/GenBank/DDBJ whole genome shotgun (WGS) entry which is preliminary data.</text>
</comment>
<accession>A0A433QSK7</accession>
<dbReference type="InterPro" id="IPR002110">
    <property type="entry name" value="Ankyrin_rpt"/>
</dbReference>
<dbReference type="PROSITE" id="PS50297">
    <property type="entry name" value="ANK_REP_REGION"/>
    <property type="match status" value="1"/>
</dbReference>
<evidence type="ECO:0000313" key="4">
    <source>
        <dbReference type="Proteomes" id="UP000274822"/>
    </source>
</evidence>
<feature type="compositionally biased region" description="Acidic residues" evidence="2">
    <location>
        <begin position="284"/>
        <end position="294"/>
    </location>
</feature>
<feature type="compositionally biased region" description="Pro residues" evidence="2">
    <location>
        <begin position="1"/>
        <end position="10"/>
    </location>
</feature>
<proteinExistence type="predicted"/>
<dbReference type="Proteomes" id="UP000274822">
    <property type="component" value="Unassembled WGS sequence"/>
</dbReference>
<protein>
    <submittedName>
        <fullName evidence="3">Uncharacterized protein</fullName>
    </submittedName>
</protein>
<feature type="compositionally biased region" description="Polar residues" evidence="2">
    <location>
        <begin position="364"/>
        <end position="373"/>
    </location>
</feature>
<gene>
    <name evidence="3" type="ORF">BC938DRAFT_474365</name>
</gene>
<dbReference type="Pfam" id="PF00023">
    <property type="entry name" value="Ank"/>
    <property type="match status" value="1"/>
</dbReference>
<keyword evidence="4" id="KW-1185">Reference proteome</keyword>
<dbReference type="AlphaFoldDB" id="A0A433QSK7"/>
<feature type="compositionally biased region" description="Pro residues" evidence="2">
    <location>
        <begin position="18"/>
        <end position="35"/>
    </location>
</feature>
<feature type="region of interest" description="Disordered" evidence="2">
    <location>
        <begin position="1"/>
        <end position="40"/>
    </location>
</feature>
<dbReference type="EMBL" id="RBNJ01001792">
    <property type="protein sequence ID" value="RUS32766.1"/>
    <property type="molecule type" value="Genomic_DNA"/>
</dbReference>
<evidence type="ECO:0000313" key="3">
    <source>
        <dbReference type="EMBL" id="RUS32766.1"/>
    </source>
</evidence>
<organism evidence="3 4">
    <name type="scientific">Jimgerdemannia flammicorona</name>
    <dbReference type="NCBI Taxonomy" id="994334"/>
    <lineage>
        <taxon>Eukaryota</taxon>
        <taxon>Fungi</taxon>
        <taxon>Fungi incertae sedis</taxon>
        <taxon>Mucoromycota</taxon>
        <taxon>Mucoromycotina</taxon>
        <taxon>Endogonomycetes</taxon>
        <taxon>Endogonales</taxon>
        <taxon>Endogonaceae</taxon>
        <taxon>Jimgerdemannia</taxon>
    </lineage>
</organism>
<dbReference type="PROSITE" id="PS50088">
    <property type="entry name" value="ANK_REPEAT"/>
    <property type="match status" value="1"/>
</dbReference>
<reference evidence="3 4" key="1">
    <citation type="journal article" date="2018" name="New Phytol.">
        <title>Phylogenomics of Endogonaceae and evolution of mycorrhizas within Mucoromycota.</title>
        <authorList>
            <person name="Chang Y."/>
            <person name="Desiro A."/>
            <person name="Na H."/>
            <person name="Sandor L."/>
            <person name="Lipzen A."/>
            <person name="Clum A."/>
            <person name="Barry K."/>
            <person name="Grigoriev I.V."/>
            <person name="Martin F.M."/>
            <person name="Stajich J.E."/>
            <person name="Smith M.E."/>
            <person name="Bonito G."/>
            <person name="Spatafora J.W."/>
        </authorList>
    </citation>
    <scope>NUCLEOTIDE SEQUENCE [LARGE SCALE GENOMIC DNA]</scope>
    <source>
        <strain evidence="3 4">AD002</strain>
    </source>
</reference>
<dbReference type="InterPro" id="IPR036770">
    <property type="entry name" value="Ankyrin_rpt-contain_sf"/>
</dbReference>
<feature type="repeat" description="ANK" evidence="1">
    <location>
        <begin position="175"/>
        <end position="207"/>
    </location>
</feature>
<feature type="region of interest" description="Disordered" evidence="2">
    <location>
        <begin position="251"/>
        <end position="373"/>
    </location>
</feature>
<dbReference type="Gene3D" id="1.25.40.20">
    <property type="entry name" value="Ankyrin repeat-containing domain"/>
    <property type="match status" value="1"/>
</dbReference>